<protein>
    <submittedName>
        <fullName evidence="2">Aldo/keto reductase</fullName>
    </submittedName>
</protein>
<dbReference type="Pfam" id="PF14052">
    <property type="entry name" value="Caps_assemb_Wzi"/>
    <property type="match status" value="1"/>
</dbReference>
<gene>
    <name evidence="2" type="ORF">D3P05_09605</name>
</gene>
<dbReference type="AlphaFoldDB" id="A0A419A7I6"/>
<evidence type="ECO:0000313" key="2">
    <source>
        <dbReference type="EMBL" id="RJL16418.1"/>
    </source>
</evidence>
<reference evidence="3" key="1">
    <citation type="submission" date="2018-09" db="EMBL/GenBank/DDBJ databases">
        <title>Paracoccus onubensis nov. sp. a moderate halophilic bacterium isolated from Gruta de las Maravillas (Aracena, Spain).</title>
        <authorList>
            <person name="Jurado V."/>
            <person name="Gutierrez-Patricio S."/>
            <person name="Gonzalez-Pimentel J.L."/>
            <person name="Miller A.Z."/>
            <person name="Laiz L."/>
            <person name="Saiz-Jimenez C."/>
        </authorList>
    </citation>
    <scope>NUCLEOTIDE SEQUENCE [LARGE SCALE GENOMIC DNA]</scope>
    <source>
        <strain evidence="3">DSM 26381</strain>
    </source>
</reference>
<accession>A0A419A7I6</accession>
<keyword evidence="3" id="KW-1185">Reference proteome</keyword>
<keyword evidence="1" id="KW-0732">Signal</keyword>
<feature type="signal peptide" evidence="1">
    <location>
        <begin position="1"/>
        <end position="25"/>
    </location>
</feature>
<evidence type="ECO:0000313" key="3">
    <source>
        <dbReference type="Proteomes" id="UP000283587"/>
    </source>
</evidence>
<dbReference type="OrthoDB" id="101884at2"/>
<name>A0A419A7I6_9RHOB</name>
<sequence length="389" mass="42462">MNRLHCAGLCGLLWAGAGLALPASAQDSWTLFAGGTSLHPVDQRRALGFETGLAAGIDWQRRTGDFALGLSLSQENDGDDLRLDRSFGEWRTRDFTLGAGAVDRHWSPSRRHSLILSRNARPFPSVYLRKEGFSDFETPLLSWLGPWSGEVFLGRLDSEGNPTGTRLLGMRLQIRPVEGLELDVVRVAQFGGAGRSSSLSDVLWGNTNEGDGADANQLAGLGLSYRLPESIAPIRVYAQAIGEDEADGLPSCFMYLAGIEASGQVLDVPRTVTLEGATTEISTTENGNCGPRHRLCQRVLFRRIHQRGRVMGLPLDTDSRMIQLSGEHELPRFELHWSLAWHDINVTGRDDHRLTSQPVEGAAARLGVATTWDDMGRADIAGRCALPVL</sequence>
<dbReference type="InterPro" id="IPR026950">
    <property type="entry name" value="Caps_assemb_Wzi"/>
</dbReference>
<comment type="caution">
    <text evidence="2">The sequence shown here is derived from an EMBL/GenBank/DDBJ whole genome shotgun (WGS) entry which is preliminary data.</text>
</comment>
<dbReference type="Gene3D" id="2.40.160.130">
    <property type="entry name" value="Capsule assembly protein Wzi"/>
    <property type="match status" value="1"/>
</dbReference>
<dbReference type="EMBL" id="QZEW01000034">
    <property type="protein sequence ID" value="RJL16418.1"/>
    <property type="molecule type" value="Genomic_DNA"/>
</dbReference>
<feature type="chain" id="PRO_5019479828" evidence="1">
    <location>
        <begin position="26"/>
        <end position="389"/>
    </location>
</feature>
<dbReference type="InterPro" id="IPR038636">
    <property type="entry name" value="Wzi_sf"/>
</dbReference>
<organism evidence="2 3">
    <name type="scientific">Paracoccus siganidrum</name>
    <dbReference type="NCBI Taxonomy" id="1276757"/>
    <lineage>
        <taxon>Bacteria</taxon>
        <taxon>Pseudomonadati</taxon>
        <taxon>Pseudomonadota</taxon>
        <taxon>Alphaproteobacteria</taxon>
        <taxon>Rhodobacterales</taxon>
        <taxon>Paracoccaceae</taxon>
        <taxon>Paracoccus</taxon>
    </lineage>
</organism>
<evidence type="ECO:0000256" key="1">
    <source>
        <dbReference type="SAM" id="SignalP"/>
    </source>
</evidence>
<dbReference type="Proteomes" id="UP000283587">
    <property type="component" value="Unassembled WGS sequence"/>
</dbReference>
<dbReference type="RefSeq" id="WP_119897953.1">
    <property type="nucleotide sequence ID" value="NZ_QNRC01000026.1"/>
</dbReference>
<proteinExistence type="predicted"/>